<dbReference type="AlphaFoldDB" id="A0A026WZ64"/>
<evidence type="ECO:0000313" key="2">
    <source>
        <dbReference type="Proteomes" id="UP000053097"/>
    </source>
</evidence>
<dbReference type="EMBL" id="KK107061">
    <property type="protein sequence ID" value="EZA61327.1"/>
    <property type="molecule type" value="Genomic_DNA"/>
</dbReference>
<name>A0A026WZ64_OOCBI</name>
<keyword evidence="2" id="KW-1185">Reference proteome</keyword>
<evidence type="ECO:0000313" key="1">
    <source>
        <dbReference type="EMBL" id="EZA61327.1"/>
    </source>
</evidence>
<sequence>MQSAKNTPTNALKVVSQQKVFKFASIAWWKSWRKRGDPLTSSERNDFSFSSRYLSTMHRTVKSFYPTNEVRAVT</sequence>
<protein>
    <submittedName>
        <fullName evidence="1">Uncharacterized protein</fullName>
    </submittedName>
</protein>
<dbReference type="Proteomes" id="UP000053097">
    <property type="component" value="Unassembled WGS sequence"/>
</dbReference>
<accession>A0A026WZ64</accession>
<proteinExistence type="predicted"/>
<gene>
    <name evidence="1" type="ORF">X777_12034</name>
</gene>
<organism evidence="1 2">
    <name type="scientific">Ooceraea biroi</name>
    <name type="common">Clonal raider ant</name>
    <name type="synonym">Cerapachys biroi</name>
    <dbReference type="NCBI Taxonomy" id="2015173"/>
    <lineage>
        <taxon>Eukaryota</taxon>
        <taxon>Metazoa</taxon>
        <taxon>Ecdysozoa</taxon>
        <taxon>Arthropoda</taxon>
        <taxon>Hexapoda</taxon>
        <taxon>Insecta</taxon>
        <taxon>Pterygota</taxon>
        <taxon>Neoptera</taxon>
        <taxon>Endopterygota</taxon>
        <taxon>Hymenoptera</taxon>
        <taxon>Apocrita</taxon>
        <taxon>Aculeata</taxon>
        <taxon>Formicoidea</taxon>
        <taxon>Formicidae</taxon>
        <taxon>Dorylinae</taxon>
        <taxon>Ooceraea</taxon>
    </lineage>
</organism>
<reference evidence="1 2" key="1">
    <citation type="journal article" date="2014" name="Curr. Biol.">
        <title>The genome of the clonal raider ant Cerapachys biroi.</title>
        <authorList>
            <person name="Oxley P.R."/>
            <person name="Ji L."/>
            <person name="Fetter-Pruneda I."/>
            <person name="McKenzie S.K."/>
            <person name="Li C."/>
            <person name="Hu H."/>
            <person name="Zhang G."/>
            <person name="Kronauer D.J."/>
        </authorList>
    </citation>
    <scope>NUCLEOTIDE SEQUENCE [LARGE SCALE GENOMIC DNA]</scope>
</reference>